<sequence>MSALASYRSTLRRIFSDRSLIATMIVAVLFYSFYYPAAYSHQQVIKMPIVVVDQASTPLSREIIRKLDATRELQVSWRTTDFVQAESLVMRHRAEAIVLLPHSLDASLLRGGGDAISLYLNGALLVRTEAIGEAIADVLAGVAAAHAPGNAAPALQLVQRPLFNTSSGYASYVVPAVAVIILQQTLLFGVVMLIGGRRRQQHWQATPADFWGMAAAFLTLGCANALYFYGFAFWFQDFPRAGNPPGLLLAIVLFMMAVVALALLLGSLFDRRERSVEILAGTSIPFFFLGGVTWPLEAMPTPLAWLARLLPSTSAMQALLKLNAQGARLDEVGTDLVNLALLIVLYGALAYWRFTRRHPPPATITTA</sequence>
<dbReference type="InterPro" id="IPR013525">
    <property type="entry name" value="ABC2_TM"/>
</dbReference>
<feature type="domain" description="ABC-2 type transporter transmembrane" evidence="7">
    <location>
        <begin position="19"/>
        <end position="352"/>
    </location>
</feature>
<feature type="transmembrane region" description="Helical" evidence="6">
    <location>
        <begin position="20"/>
        <end position="37"/>
    </location>
</feature>
<evidence type="ECO:0000256" key="3">
    <source>
        <dbReference type="ARBA" id="ARBA00022692"/>
    </source>
</evidence>
<gene>
    <name evidence="8" type="ORF">G7Y82_05850</name>
</gene>
<accession>A0A970B825</accession>
<protein>
    <submittedName>
        <fullName evidence="8">ABC transporter permease</fullName>
    </submittedName>
</protein>
<keyword evidence="2" id="KW-1003">Cell membrane</keyword>
<dbReference type="RefSeq" id="WP_168147062.1">
    <property type="nucleotide sequence ID" value="NZ_JAAVXB010000002.1"/>
</dbReference>
<dbReference type="Gene3D" id="3.40.1710.10">
    <property type="entry name" value="abc type-2 transporter like domain"/>
    <property type="match status" value="1"/>
</dbReference>
<evidence type="ECO:0000313" key="9">
    <source>
        <dbReference type="Proteomes" id="UP000653472"/>
    </source>
</evidence>
<evidence type="ECO:0000256" key="1">
    <source>
        <dbReference type="ARBA" id="ARBA00004651"/>
    </source>
</evidence>
<evidence type="ECO:0000256" key="2">
    <source>
        <dbReference type="ARBA" id="ARBA00022475"/>
    </source>
</evidence>
<reference evidence="8" key="1">
    <citation type="submission" date="2020-03" db="EMBL/GenBank/DDBJ databases">
        <title>Solimonas marina sp. nov., isolated from deep seawater of the Pacific Ocean.</title>
        <authorList>
            <person name="Liu X."/>
            <person name="Lai Q."/>
            <person name="Sun F."/>
            <person name="Gai Y."/>
            <person name="Li G."/>
            <person name="Shao Z."/>
        </authorList>
    </citation>
    <scope>NUCLEOTIDE SEQUENCE</scope>
    <source>
        <strain evidence="8">C16B3</strain>
    </source>
</reference>
<keyword evidence="5 6" id="KW-0472">Membrane</keyword>
<keyword evidence="9" id="KW-1185">Reference proteome</keyword>
<evidence type="ECO:0000256" key="5">
    <source>
        <dbReference type="ARBA" id="ARBA00023136"/>
    </source>
</evidence>
<keyword evidence="3 6" id="KW-0812">Transmembrane</keyword>
<proteinExistence type="predicted"/>
<feature type="transmembrane region" description="Helical" evidence="6">
    <location>
        <begin position="276"/>
        <end position="296"/>
    </location>
</feature>
<keyword evidence="4 6" id="KW-1133">Transmembrane helix</keyword>
<evidence type="ECO:0000259" key="7">
    <source>
        <dbReference type="Pfam" id="PF12698"/>
    </source>
</evidence>
<dbReference type="GO" id="GO:0140359">
    <property type="term" value="F:ABC-type transporter activity"/>
    <property type="evidence" value="ECO:0007669"/>
    <property type="project" value="InterPro"/>
</dbReference>
<feature type="transmembrane region" description="Helical" evidence="6">
    <location>
        <begin position="247"/>
        <end position="269"/>
    </location>
</feature>
<dbReference type="PANTHER" id="PTHR30294:SF46">
    <property type="entry name" value="ABC TRANSPORTER PERMEASE"/>
    <property type="match status" value="1"/>
</dbReference>
<comment type="subcellular location">
    <subcellularLocation>
        <location evidence="1">Cell membrane</location>
        <topology evidence="1">Multi-pass membrane protein</topology>
    </subcellularLocation>
</comment>
<feature type="transmembrane region" description="Helical" evidence="6">
    <location>
        <begin position="169"/>
        <end position="194"/>
    </location>
</feature>
<dbReference type="InterPro" id="IPR051449">
    <property type="entry name" value="ABC-2_transporter_component"/>
</dbReference>
<dbReference type="Proteomes" id="UP000653472">
    <property type="component" value="Unassembled WGS sequence"/>
</dbReference>
<name>A0A970B825_9GAMM</name>
<dbReference type="GO" id="GO:0005886">
    <property type="term" value="C:plasma membrane"/>
    <property type="evidence" value="ECO:0007669"/>
    <property type="project" value="UniProtKB-SubCell"/>
</dbReference>
<feature type="transmembrane region" description="Helical" evidence="6">
    <location>
        <begin position="215"/>
        <end position="235"/>
    </location>
</feature>
<comment type="caution">
    <text evidence="8">The sequence shown here is derived from an EMBL/GenBank/DDBJ whole genome shotgun (WGS) entry which is preliminary data.</text>
</comment>
<dbReference type="EMBL" id="JAAVXB010000002">
    <property type="protein sequence ID" value="NKF21834.1"/>
    <property type="molecule type" value="Genomic_DNA"/>
</dbReference>
<dbReference type="AlphaFoldDB" id="A0A970B825"/>
<evidence type="ECO:0000256" key="6">
    <source>
        <dbReference type="SAM" id="Phobius"/>
    </source>
</evidence>
<evidence type="ECO:0000313" key="8">
    <source>
        <dbReference type="EMBL" id="NKF21834.1"/>
    </source>
</evidence>
<dbReference type="Pfam" id="PF12698">
    <property type="entry name" value="ABC2_membrane_3"/>
    <property type="match status" value="1"/>
</dbReference>
<feature type="transmembrane region" description="Helical" evidence="6">
    <location>
        <begin position="336"/>
        <end position="354"/>
    </location>
</feature>
<organism evidence="8 9">
    <name type="scientific">Solimonas marina</name>
    <dbReference type="NCBI Taxonomy" id="2714601"/>
    <lineage>
        <taxon>Bacteria</taxon>
        <taxon>Pseudomonadati</taxon>
        <taxon>Pseudomonadota</taxon>
        <taxon>Gammaproteobacteria</taxon>
        <taxon>Nevskiales</taxon>
        <taxon>Nevskiaceae</taxon>
        <taxon>Solimonas</taxon>
    </lineage>
</organism>
<evidence type="ECO:0000256" key="4">
    <source>
        <dbReference type="ARBA" id="ARBA00022989"/>
    </source>
</evidence>
<dbReference type="PANTHER" id="PTHR30294">
    <property type="entry name" value="MEMBRANE COMPONENT OF ABC TRANSPORTER YHHJ-RELATED"/>
    <property type="match status" value="1"/>
</dbReference>